<proteinExistence type="inferred from homology"/>
<keyword evidence="4 17" id="KW-0548">Nucleotidyltransferase</keyword>
<dbReference type="NCBIfam" id="TIGR02397">
    <property type="entry name" value="dnaX_nterm"/>
    <property type="match status" value="1"/>
</dbReference>
<name>M1X0H0_9NOST</name>
<dbReference type="GO" id="GO:0016539">
    <property type="term" value="P:intein-mediated protein splicing"/>
    <property type="evidence" value="ECO:0007669"/>
    <property type="project" value="InterPro"/>
</dbReference>
<keyword evidence="12" id="KW-0651">Protein splicing</keyword>
<dbReference type="EC" id="2.7.7.7" evidence="2"/>
<dbReference type="RefSeq" id="WP_008235771.1">
    <property type="nucleotide sequence ID" value="NZ_CAIY01000085.1"/>
</dbReference>
<keyword evidence="3 17" id="KW-0808">Transferase</keyword>
<dbReference type="STRING" id="1165094.RINTHH_21120"/>
<dbReference type="InterPro" id="IPR012763">
    <property type="entry name" value="DNA_pol_III_sug/sutau_N"/>
</dbReference>
<evidence type="ECO:0000256" key="4">
    <source>
        <dbReference type="ARBA" id="ARBA00022695"/>
    </source>
</evidence>
<dbReference type="FunFam" id="3.40.50.300:FF:004780">
    <property type="entry name" value="DNA polymerase III subunit"/>
    <property type="match status" value="1"/>
</dbReference>
<keyword evidence="5" id="KW-0235">DNA replication</keyword>
<dbReference type="InterPro" id="IPR006141">
    <property type="entry name" value="Intein_N"/>
</dbReference>
<dbReference type="FunFam" id="1.10.8.60:FF:000013">
    <property type="entry name" value="DNA polymerase III subunit gamma/tau"/>
    <property type="match status" value="1"/>
</dbReference>
<evidence type="ECO:0000256" key="5">
    <source>
        <dbReference type="ARBA" id="ARBA00022705"/>
    </source>
</evidence>
<reference evidence="17 18" key="1">
    <citation type="submission" date="2012-05" db="EMBL/GenBank/DDBJ databases">
        <authorList>
            <person name="Hilton J."/>
        </authorList>
    </citation>
    <scope>NUCLEOTIDE SEQUENCE [LARGE SCALE GENOMIC DNA]</scope>
    <source>
        <strain evidence="17 18">HH01</strain>
    </source>
</reference>
<organism evidence="17 18">
    <name type="scientific">Richelia intracellularis HH01</name>
    <dbReference type="NCBI Taxonomy" id="1165094"/>
    <lineage>
        <taxon>Bacteria</taxon>
        <taxon>Bacillati</taxon>
        <taxon>Cyanobacteriota</taxon>
        <taxon>Cyanophyceae</taxon>
        <taxon>Nostocales</taxon>
        <taxon>Nostocaceae</taxon>
        <taxon>Richelia</taxon>
    </lineage>
</organism>
<dbReference type="SMART" id="SM00306">
    <property type="entry name" value="HintN"/>
    <property type="match status" value="1"/>
</dbReference>
<dbReference type="AlphaFoldDB" id="M1X0H0"/>
<feature type="domain" description="AAA+ ATPase" evidence="16">
    <location>
        <begin position="37"/>
        <end position="226"/>
    </location>
</feature>
<evidence type="ECO:0000256" key="9">
    <source>
        <dbReference type="ARBA" id="ARBA00022833"/>
    </source>
</evidence>
<dbReference type="InterPro" id="IPR008921">
    <property type="entry name" value="DNA_pol3_clamp-load_cplx_C"/>
</dbReference>
<protein>
    <recommendedName>
        <fullName evidence="2">DNA-directed DNA polymerase</fullName>
        <ecNumber evidence="2">2.7.7.7</ecNumber>
    </recommendedName>
</protein>
<keyword evidence="7" id="KW-0547">Nucleotide-binding</keyword>
<dbReference type="InterPro" id="IPR027417">
    <property type="entry name" value="P-loop_NTPase"/>
</dbReference>
<dbReference type="PANTHER" id="PTHR11669">
    <property type="entry name" value="REPLICATION FACTOR C / DNA POLYMERASE III GAMMA-TAU SUBUNIT"/>
    <property type="match status" value="1"/>
</dbReference>
<dbReference type="GO" id="GO:0005524">
    <property type="term" value="F:ATP binding"/>
    <property type="evidence" value="ECO:0007669"/>
    <property type="project" value="UniProtKB-KW"/>
</dbReference>
<dbReference type="Gene3D" id="1.10.8.60">
    <property type="match status" value="1"/>
</dbReference>
<comment type="caution">
    <text evidence="17">The sequence shown here is derived from an EMBL/GenBank/DDBJ whole genome shotgun (WGS) entry which is preliminary data.</text>
</comment>
<dbReference type="Gene3D" id="1.20.272.10">
    <property type="match status" value="1"/>
</dbReference>
<dbReference type="SUPFAM" id="SSF51294">
    <property type="entry name" value="Hedgehog/intein (Hint) domain"/>
    <property type="match status" value="1"/>
</dbReference>
<sequence length="1085" mass="123180">MSYEPLHHKYRPQRFAELVGQEVVATTLTNAMSTCRISPAYLFSGPRGTGKTSCARILAKSLNCLVSSHPTAEPCGKCDVCIGINKNYALDVTEIDAASNTGVDNIREVIERAQFAPVQCRYKVYIIDECLTGDSLISTAEGLVRIDNPKIKGKKVLSYNETTGNWEYKTVIRHLERGTKSTLIVKTNNREIRCTLNHLIRSETGWIQAKDLKAGMRIISPILNSNIETSHANLPHIKAPEDLLKNKDCKVIPLNKNYAILYLPWNKQEYSRYSSIFMHMEKDLLLQSFYVKETIIKSIYARKNKVCRKSLYPVPNCYINKLWESFAKSYWETVPVFDPTNINWNGQTGKKRIGIWNIRHNYPLFFNQRYKLQRMKDIGVNQSYLTCSAILKSRQFFRTLNQTNIGKPYKDGSSTKIIQKVNSLQISSQQHLITRFKQNPEQKIKPVKSPIINGGGQLEVEDNHVICKNILSLTWATNLETVQSVHFAGMEKVYDIEVEDNHNFVSNGLLVHNCHMLSTPAFNALLKTLEEPPQNVVFILATTHPQRVLPTIISRCQRFDFRRIPLPNMAYHLRNIAGWENINISREAINLVAQIAQGSLRDAESLLDQLSLLSEQVTPERVLDLVGSVGERDLINLLNAIITDNAEAVLDTIRQILDTGREPLVILQNLLAFYRDLLIAQAAPNRHDLVAYTQETWQLLTNISQQLDINEILQGQQYLRTAEVQIKNTFQPHLWLEVTLLGLLPSAHKDLQEKDLNPYQTEKKAKKDNYAIQENKYDASILQQRHISTPKNALPINTDNSTYIYPVLTTLPNSQLDKDITPQELQTTPNQQNTLDTPKNNDFPIQTNPQVTVHQLPDESLWAIWKQVLANMPKPTQALLRQHGHLLSIDQEKAVVGITPKLVKLTQGKLADLEKAFSQVYQEKQKVKLVSQKSQYIWMKEKSEITKNSSRFSPISANINKLQPGFPKSEIPTTNQSVVKSQQIITAKTKTSNVNSNGDGNKLSLNKTNDVLLKSNSQAYFKTSNNCEQKKSWDAHEVGVAAQRLAHFFGGQVISFTDELNQSTDTLTELEIIEDITDNNNISLD</sequence>
<keyword evidence="6" id="KW-0479">Metal-binding</keyword>
<dbReference type="Pfam" id="PF07591">
    <property type="entry name" value="PT-HINT"/>
    <property type="match status" value="1"/>
</dbReference>
<dbReference type="InterPro" id="IPR022754">
    <property type="entry name" value="DNA_pol_III_gamma-3"/>
</dbReference>
<dbReference type="InterPro" id="IPR003586">
    <property type="entry name" value="Hint_dom_C"/>
</dbReference>
<dbReference type="GO" id="GO:0003887">
    <property type="term" value="F:DNA-directed DNA polymerase activity"/>
    <property type="evidence" value="ECO:0007669"/>
    <property type="project" value="UniProtKB-KW"/>
</dbReference>
<evidence type="ECO:0000256" key="2">
    <source>
        <dbReference type="ARBA" id="ARBA00012417"/>
    </source>
</evidence>
<evidence type="ECO:0000256" key="10">
    <source>
        <dbReference type="ARBA" id="ARBA00022840"/>
    </source>
</evidence>
<dbReference type="Pfam" id="PF12169">
    <property type="entry name" value="DNA_pol3_gamma3"/>
    <property type="match status" value="1"/>
</dbReference>
<dbReference type="InterPro" id="IPR030934">
    <property type="entry name" value="Intein_C"/>
</dbReference>
<dbReference type="PRINTS" id="PR00379">
    <property type="entry name" value="INTEIN"/>
</dbReference>
<evidence type="ECO:0000256" key="12">
    <source>
        <dbReference type="ARBA" id="ARBA00023000"/>
    </source>
</evidence>
<evidence type="ECO:0000256" key="8">
    <source>
        <dbReference type="ARBA" id="ARBA00022813"/>
    </source>
</evidence>
<dbReference type="Gene3D" id="3.40.50.300">
    <property type="entry name" value="P-loop containing nucleotide triphosphate hydrolases"/>
    <property type="match status" value="2"/>
</dbReference>
<evidence type="ECO:0000259" key="14">
    <source>
        <dbReference type="SMART" id="SM00305"/>
    </source>
</evidence>
<evidence type="ECO:0000256" key="3">
    <source>
        <dbReference type="ARBA" id="ARBA00022679"/>
    </source>
</evidence>
<keyword evidence="11" id="KW-0239">DNA-directed DNA polymerase</keyword>
<dbReference type="InterPro" id="IPR036844">
    <property type="entry name" value="Hint_dom_sf"/>
</dbReference>
<keyword evidence="9" id="KW-0862">Zinc</keyword>
<keyword evidence="10" id="KW-0067">ATP-binding</keyword>
<dbReference type="Gene3D" id="2.170.16.10">
    <property type="entry name" value="Hedgehog/Intein (Hint) domain"/>
    <property type="match status" value="2"/>
</dbReference>
<dbReference type="InterPro" id="IPR050238">
    <property type="entry name" value="DNA_Rep/Repair_Clamp_Loader"/>
</dbReference>
<dbReference type="PROSITE" id="PS50817">
    <property type="entry name" value="INTEIN_N_TER"/>
    <property type="match status" value="1"/>
</dbReference>
<evidence type="ECO:0000259" key="15">
    <source>
        <dbReference type="SMART" id="SM00306"/>
    </source>
</evidence>
<evidence type="ECO:0000256" key="7">
    <source>
        <dbReference type="ARBA" id="ARBA00022741"/>
    </source>
</evidence>
<dbReference type="GO" id="GO:0046872">
    <property type="term" value="F:metal ion binding"/>
    <property type="evidence" value="ECO:0007669"/>
    <property type="project" value="UniProtKB-KW"/>
</dbReference>
<dbReference type="NCBIfam" id="TIGR01443">
    <property type="entry name" value="intein_Cterm"/>
    <property type="match status" value="1"/>
</dbReference>
<dbReference type="SMART" id="SM00305">
    <property type="entry name" value="HintC"/>
    <property type="match status" value="1"/>
</dbReference>
<dbReference type="SMART" id="SM00382">
    <property type="entry name" value="AAA"/>
    <property type="match status" value="1"/>
</dbReference>
<feature type="domain" description="Hint" evidence="14">
    <location>
        <begin position="474"/>
        <end position="519"/>
    </location>
</feature>
<evidence type="ECO:0000256" key="13">
    <source>
        <dbReference type="ARBA" id="ARBA00049244"/>
    </source>
</evidence>
<dbReference type="EMBL" id="CAIY01000085">
    <property type="protein sequence ID" value="CCH68267.1"/>
    <property type="molecule type" value="Genomic_DNA"/>
</dbReference>
<evidence type="ECO:0000313" key="18">
    <source>
        <dbReference type="Proteomes" id="UP000053051"/>
    </source>
</evidence>
<dbReference type="Pfam" id="PF22608">
    <property type="entry name" value="DNAX_ATPase_lid"/>
    <property type="match status" value="1"/>
</dbReference>
<gene>
    <name evidence="17" type="ORF">RINTHH_21120</name>
</gene>
<dbReference type="InterPro" id="IPR045085">
    <property type="entry name" value="HLD_clamp_pol_III_gamma_tau"/>
</dbReference>
<dbReference type="GO" id="GO:0009360">
    <property type="term" value="C:DNA polymerase III complex"/>
    <property type="evidence" value="ECO:0007669"/>
    <property type="project" value="InterPro"/>
</dbReference>
<evidence type="ECO:0000256" key="6">
    <source>
        <dbReference type="ARBA" id="ARBA00022723"/>
    </source>
</evidence>
<evidence type="ECO:0000259" key="16">
    <source>
        <dbReference type="SMART" id="SM00382"/>
    </source>
</evidence>
<accession>M1X0H0</accession>
<dbReference type="SUPFAM" id="SSF52540">
    <property type="entry name" value="P-loop containing nucleoside triphosphate hydrolases"/>
    <property type="match status" value="2"/>
</dbReference>
<comment type="catalytic activity">
    <reaction evidence="13">
        <text>DNA(n) + a 2'-deoxyribonucleoside 5'-triphosphate = DNA(n+1) + diphosphate</text>
        <dbReference type="Rhea" id="RHEA:22508"/>
        <dbReference type="Rhea" id="RHEA-COMP:17339"/>
        <dbReference type="Rhea" id="RHEA-COMP:17340"/>
        <dbReference type="ChEBI" id="CHEBI:33019"/>
        <dbReference type="ChEBI" id="CHEBI:61560"/>
        <dbReference type="ChEBI" id="CHEBI:173112"/>
        <dbReference type="EC" id="2.7.7.7"/>
    </reaction>
</comment>
<keyword evidence="18" id="KW-1185">Reference proteome</keyword>
<comment type="similarity">
    <text evidence="1">Belongs to the DnaX/STICHEL family.</text>
</comment>
<dbReference type="InterPro" id="IPR006142">
    <property type="entry name" value="INTEIN"/>
</dbReference>
<keyword evidence="8" id="KW-0068">Autocatalytic cleavage</keyword>
<feature type="domain" description="Hint" evidence="15">
    <location>
        <begin position="128"/>
        <end position="222"/>
    </location>
</feature>
<dbReference type="InterPro" id="IPR003587">
    <property type="entry name" value="Hint_dom_N"/>
</dbReference>
<dbReference type="FunFam" id="3.40.50.300:FF:000014">
    <property type="entry name" value="DNA polymerase III subunit gamma/tau"/>
    <property type="match status" value="1"/>
</dbReference>
<dbReference type="Proteomes" id="UP000053051">
    <property type="component" value="Unassembled WGS sequence"/>
</dbReference>
<dbReference type="CDD" id="cd00081">
    <property type="entry name" value="Hint"/>
    <property type="match status" value="2"/>
</dbReference>
<dbReference type="PANTHER" id="PTHR11669:SF0">
    <property type="entry name" value="PROTEIN STICHEL-LIKE 2"/>
    <property type="match status" value="1"/>
</dbReference>
<dbReference type="InterPro" id="IPR003593">
    <property type="entry name" value="AAA+_ATPase"/>
</dbReference>
<dbReference type="Pfam" id="PF13177">
    <property type="entry name" value="DNA_pol3_delta2"/>
    <property type="match status" value="2"/>
</dbReference>
<evidence type="ECO:0000313" key="17">
    <source>
        <dbReference type="EMBL" id="CCH68267.1"/>
    </source>
</evidence>
<evidence type="ECO:0000256" key="1">
    <source>
        <dbReference type="ARBA" id="ARBA00006360"/>
    </source>
</evidence>
<dbReference type="GO" id="GO:0006261">
    <property type="term" value="P:DNA-templated DNA replication"/>
    <property type="evidence" value="ECO:0007669"/>
    <property type="project" value="TreeGrafter"/>
</dbReference>
<evidence type="ECO:0000256" key="11">
    <source>
        <dbReference type="ARBA" id="ARBA00022932"/>
    </source>
</evidence>
<reference evidence="18" key="2">
    <citation type="submission" date="2016-01" db="EMBL/GenBank/DDBJ databases">
        <title>Diatom-associated endosymboitic cyanobacterium lacks core nitrogen metabolism enzymes.</title>
        <authorList>
            <person name="Hilton J.A."/>
            <person name="Foster R.A."/>
            <person name="Tripp H.J."/>
            <person name="Carter B.J."/>
            <person name="Zehr J.P."/>
            <person name="Villareal T.A."/>
        </authorList>
    </citation>
    <scope>NUCLEOTIDE SEQUENCE [LARGE SCALE GENOMIC DNA]</scope>
    <source>
        <strain evidence="18">HH01</strain>
    </source>
</reference>
<dbReference type="GO" id="GO:0003677">
    <property type="term" value="F:DNA binding"/>
    <property type="evidence" value="ECO:0007669"/>
    <property type="project" value="InterPro"/>
</dbReference>
<dbReference type="PROSITE" id="PS50818">
    <property type="entry name" value="INTEIN_C_TER"/>
    <property type="match status" value="1"/>
</dbReference>
<dbReference type="SUPFAM" id="SSF48019">
    <property type="entry name" value="post-AAA+ oligomerization domain-like"/>
    <property type="match status" value="1"/>
</dbReference>